<accession>A0A914R745</accession>
<dbReference type="Proteomes" id="UP000887578">
    <property type="component" value="Unplaced"/>
</dbReference>
<name>A0A914R745_9BILA</name>
<evidence type="ECO:0000313" key="1">
    <source>
        <dbReference type="Proteomes" id="UP000887578"/>
    </source>
</evidence>
<evidence type="ECO:0000313" key="2">
    <source>
        <dbReference type="WBParaSite" id="PDA_v2.g7390.t1"/>
    </source>
</evidence>
<dbReference type="AlphaFoldDB" id="A0A914R745"/>
<proteinExistence type="predicted"/>
<keyword evidence="1" id="KW-1185">Reference proteome</keyword>
<organism evidence="1 2">
    <name type="scientific">Panagrolaimus davidi</name>
    <dbReference type="NCBI Taxonomy" id="227884"/>
    <lineage>
        <taxon>Eukaryota</taxon>
        <taxon>Metazoa</taxon>
        <taxon>Ecdysozoa</taxon>
        <taxon>Nematoda</taxon>
        <taxon>Chromadorea</taxon>
        <taxon>Rhabditida</taxon>
        <taxon>Tylenchina</taxon>
        <taxon>Panagrolaimomorpha</taxon>
        <taxon>Panagrolaimoidea</taxon>
        <taxon>Panagrolaimidae</taxon>
        <taxon>Panagrolaimus</taxon>
    </lineage>
</organism>
<sequence length="142" mass="16674">MSKTFIKNNSVVTVFYDEKGALKDNVKFEKFCCGAMKAYVTRYSERNKVYNYMKSKADNLDIDVILHLTRDFLIPDFEEYFRYIPSTMSPNENLYQGNVDYEFLHSLEFFCGHNSLAFNCKYEPNLDIKKFIATATEITKES</sequence>
<reference evidence="2" key="1">
    <citation type="submission" date="2022-11" db="UniProtKB">
        <authorList>
            <consortium name="WormBaseParasite"/>
        </authorList>
    </citation>
    <scope>IDENTIFICATION</scope>
</reference>
<protein>
    <submittedName>
        <fullName evidence="2">Uncharacterized protein</fullName>
    </submittedName>
</protein>
<dbReference type="WBParaSite" id="PDA_v2.g7390.t1">
    <property type="protein sequence ID" value="PDA_v2.g7390.t1"/>
    <property type="gene ID" value="PDA_v2.g7390"/>
</dbReference>